<evidence type="ECO:0000313" key="3">
    <source>
        <dbReference type="Proteomes" id="UP000004016"/>
    </source>
</evidence>
<dbReference type="HOGENOM" id="CLU_085303_0_0_9"/>
<feature type="transmembrane region" description="Helical" evidence="1">
    <location>
        <begin position="222"/>
        <end position="240"/>
    </location>
</feature>
<keyword evidence="1" id="KW-0812">Transmembrane</keyword>
<keyword evidence="1" id="KW-0472">Membrane</keyword>
<dbReference type="Pfam" id="PF08876">
    <property type="entry name" value="DUF1836"/>
    <property type="match status" value="1"/>
</dbReference>
<evidence type="ECO:0000256" key="1">
    <source>
        <dbReference type="SAM" id="Phobius"/>
    </source>
</evidence>
<dbReference type="InterPro" id="IPR014975">
    <property type="entry name" value="DUF1836"/>
</dbReference>
<name>A6BGK4_9FIRM</name>
<dbReference type="eggNOG" id="COG0789">
    <property type="taxonomic scope" value="Bacteria"/>
</dbReference>
<dbReference type="EMBL" id="AAXB02000006">
    <property type="protein sequence ID" value="EDM63107.1"/>
    <property type="molecule type" value="Genomic_DNA"/>
</dbReference>
<evidence type="ECO:0000313" key="2">
    <source>
        <dbReference type="EMBL" id="EDM63107.1"/>
    </source>
</evidence>
<dbReference type="AlphaFoldDB" id="A6BGK4"/>
<organism evidence="2 3">
    <name type="scientific">Dorea longicatena DSM 13814</name>
    <dbReference type="NCBI Taxonomy" id="411462"/>
    <lineage>
        <taxon>Bacteria</taxon>
        <taxon>Bacillati</taxon>
        <taxon>Bacillota</taxon>
        <taxon>Clostridia</taxon>
        <taxon>Lachnospirales</taxon>
        <taxon>Lachnospiraceae</taxon>
        <taxon>Dorea</taxon>
    </lineage>
</organism>
<protein>
    <recommendedName>
        <fullName evidence="4">DUF1836 domain-containing protein</fullName>
    </recommendedName>
</protein>
<gene>
    <name evidence="2" type="ORF">DORLON_01426</name>
</gene>
<dbReference type="PANTHER" id="PTHR40056">
    <property type="entry name" value="HYPOTHETICAL CYTOSOLIC PROTEIN"/>
    <property type="match status" value="1"/>
</dbReference>
<dbReference type="PANTHER" id="PTHR40056:SF1">
    <property type="entry name" value="DUF1836 DOMAIN-CONTAINING PROTEIN"/>
    <property type="match status" value="1"/>
</dbReference>
<evidence type="ECO:0008006" key="4">
    <source>
        <dbReference type="Google" id="ProtNLM"/>
    </source>
</evidence>
<sequence length="284" mass="33393">MIRMTIDTKDMLNSILSSISRIDYVRPDDIPNIDLYMDQVTTFMEKELASSKRHEDDKILTKTMINNYAKNNLLPPPVKKKYSKEHLLVMIFIYYFKNFLSIKDIETMLTPITDKYFDTDKDFDITSIYKEVCELEKSRIPEFEKEILRSYNTSKKSFVEVPEDDRDSLQLFAFICNLSFDIYVKKQIVEKLLDNFPDLLHSEKKNSNKKDSNKDTKKRNRAQGPISFFHVLFCFFFFGFPKSNSFKDHIISVISIIQGTIHTTDRCCRSTCLLCNLKIGFVFS</sequence>
<proteinExistence type="predicted"/>
<accession>A6BGK4</accession>
<reference evidence="2 3" key="1">
    <citation type="submission" date="2007-03" db="EMBL/GenBank/DDBJ databases">
        <authorList>
            <person name="Fulton L."/>
            <person name="Clifton S."/>
            <person name="Fulton B."/>
            <person name="Xu J."/>
            <person name="Minx P."/>
            <person name="Pepin K.H."/>
            <person name="Johnson M."/>
            <person name="Thiruvilangam P."/>
            <person name="Bhonagiri V."/>
            <person name="Nash W.E."/>
            <person name="Mardis E.R."/>
            <person name="Wilson R.K."/>
        </authorList>
    </citation>
    <scope>NUCLEOTIDE SEQUENCE [LARGE SCALE GENOMIC DNA]</scope>
    <source>
        <strain evidence="2 3">DSM 13814</strain>
    </source>
</reference>
<keyword evidence="1" id="KW-1133">Transmembrane helix</keyword>
<comment type="caution">
    <text evidence="2">The sequence shown here is derived from an EMBL/GenBank/DDBJ whole genome shotgun (WGS) entry which is preliminary data.</text>
</comment>
<dbReference type="Proteomes" id="UP000004016">
    <property type="component" value="Unassembled WGS sequence"/>
</dbReference>
<reference evidence="2 3" key="2">
    <citation type="submission" date="2007-04" db="EMBL/GenBank/DDBJ databases">
        <title>Draft genome sequence of Dorea longicatena (DSM 13814).</title>
        <authorList>
            <person name="Sudarsanam P."/>
            <person name="Ley R."/>
            <person name="Guruge J."/>
            <person name="Turnbaugh P.J."/>
            <person name="Mahowald M."/>
            <person name="Liep D."/>
            <person name="Gordon J."/>
        </authorList>
    </citation>
    <scope>NUCLEOTIDE SEQUENCE [LARGE SCALE GENOMIC DNA]</scope>
    <source>
        <strain evidence="2 3">DSM 13814</strain>
    </source>
</reference>